<comment type="caution">
    <text evidence="1">The sequence shown here is derived from an EMBL/GenBank/DDBJ whole genome shotgun (WGS) entry which is preliminary data.</text>
</comment>
<organism evidence="1 2">
    <name type="scientific">Algoriphagus iocasae</name>
    <dbReference type="NCBI Taxonomy" id="1836499"/>
    <lineage>
        <taxon>Bacteria</taxon>
        <taxon>Pseudomonadati</taxon>
        <taxon>Bacteroidota</taxon>
        <taxon>Cytophagia</taxon>
        <taxon>Cytophagales</taxon>
        <taxon>Cyclobacteriaceae</taxon>
        <taxon>Algoriphagus</taxon>
    </lineage>
</organism>
<dbReference type="AlphaFoldDB" id="A0A841MNK0"/>
<name>A0A841MNK0_9BACT</name>
<evidence type="ECO:0008006" key="3">
    <source>
        <dbReference type="Google" id="ProtNLM"/>
    </source>
</evidence>
<dbReference type="EMBL" id="JACIJO010000002">
    <property type="protein sequence ID" value="MBB6326334.1"/>
    <property type="molecule type" value="Genomic_DNA"/>
</dbReference>
<reference evidence="1 2" key="1">
    <citation type="submission" date="2020-08" db="EMBL/GenBank/DDBJ databases">
        <title>Genomic Encyclopedia of Type Strains, Phase IV (KMG-IV): sequencing the most valuable type-strain genomes for metagenomic binning, comparative biology and taxonomic classification.</title>
        <authorList>
            <person name="Goeker M."/>
        </authorList>
    </citation>
    <scope>NUCLEOTIDE SEQUENCE [LARGE SCALE GENOMIC DNA]</scope>
    <source>
        <strain evidence="1 2">DSM 102044</strain>
    </source>
</reference>
<keyword evidence="2" id="KW-1185">Reference proteome</keyword>
<dbReference type="PROSITE" id="PS51257">
    <property type="entry name" value="PROKAR_LIPOPROTEIN"/>
    <property type="match status" value="1"/>
</dbReference>
<dbReference type="RefSeq" id="WP_184494945.1">
    <property type="nucleotide sequence ID" value="NZ_JACIJO010000002.1"/>
</dbReference>
<dbReference type="Proteomes" id="UP000588604">
    <property type="component" value="Unassembled WGS sequence"/>
</dbReference>
<evidence type="ECO:0000313" key="1">
    <source>
        <dbReference type="EMBL" id="MBB6326334.1"/>
    </source>
</evidence>
<protein>
    <recommendedName>
        <fullName evidence="3">Lipocalin-like domain-containing protein</fullName>
    </recommendedName>
</protein>
<evidence type="ECO:0000313" key="2">
    <source>
        <dbReference type="Proteomes" id="UP000588604"/>
    </source>
</evidence>
<gene>
    <name evidence="1" type="ORF">FHS59_001962</name>
</gene>
<proteinExistence type="predicted"/>
<accession>A0A841MNK0</accession>
<sequence length="155" mass="17999">MKPTLLFIIFTLILLGCNSSDHQSLTFEKIEGNWYFIDTICDPDPNAENKNYVELTFTDSLLIYYAFYPGLGPMYWPYELTSDSLIINGEDTVFIKLIDDNKISLGVYCNPSLTYELLRMPDSENTLKECKIECDLDDFIQANYERRMQVITDLL</sequence>